<reference evidence="2" key="1">
    <citation type="submission" date="2023-02" db="EMBL/GenBank/DDBJ databases">
        <title>Georgenia sp.10Sc9-8, isolated from a soil sample collected from the Taklamakan desert.</title>
        <authorList>
            <person name="Liu S."/>
        </authorList>
    </citation>
    <scope>NUCLEOTIDE SEQUENCE</scope>
    <source>
        <strain evidence="2">10Sc9-8</strain>
    </source>
</reference>
<keyword evidence="3" id="KW-1185">Reference proteome</keyword>
<protein>
    <submittedName>
        <fullName evidence="2">DUF4439 domain-containing protein</fullName>
    </submittedName>
</protein>
<gene>
    <name evidence="2" type="ORF">PU560_13355</name>
</gene>
<sequence>MSLPPGPPPTAARRPGSWCRRALPALLVVLLTVTGCGLRLDSAPPPPPPPDAVESVRQEAARGAVRLQRAAEAAAPEDEAVGAALAEVAETSAAHAESLGGVWEAWPDGVPAGTDHTPSPAPAVPGAGTAEAVLAELVASTEAAREQALTVPDADLAALLGSVVVRRTWAAVDLARALELEPGVSAGAPYPVPALQAWQMDSRTVEALDAARYTYEVVGARSEAERRERAARRAEELRPLAEAAATQAAQDPRRGAYPVPGDGSAAAAAEERVLRQWVFRVSVAPRDARPELIEAAVHTAGELRAWGGTLPPLPGIG</sequence>
<evidence type="ECO:0000313" key="3">
    <source>
        <dbReference type="Proteomes" id="UP001165561"/>
    </source>
</evidence>
<feature type="compositionally biased region" description="Low complexity" evidence="1">
    <location>
        <begin position="240"/>
        <end position="250"/>
    </location>
</feature>
<comment type="caution">
    <text evidence="2">The sequence shown here is derived from an EMBL/GenBank/DDBJ whole genome shotgun (WGS) entry which is preliminary data.</text>
</comment>
<evidence type="ECO:0000313" key="2">
    <source>
        <dbReference type="EMBL" id="MDD9207444.1"/>
    </source>
</evidence>
<evidence type="ECO:0000256" key="1">
    <source>
        <dbReference type="SAM" id="MobiDB-lite"/>
    </source>
</evidence>
<dbReference type="InterPro" id="IPR012347">
    <property type="entry name" value="Ferritin-like"/>
</dbReference>
<dbReference type="EMBL" id="JARACI010001105">
    <property type="protein sequence ID" value="MDD9207444.1"/>
    <property type="molecule type" value="Genomic_DNA"/>
</dbReference>
<dbReference type="Proteomes" id="UP001165561">
    <property type="component" value="Unassembled WGS sequence"/>
</dbReference>
<feature type="region of interest" description="Disordered" evidence="1">
    <location>
        <begin position="240"/>
        <end position="262"/>
    </location>
</feature>
<proteinExistence type="predicted"/>
<organism evidence="2 3">
    <name type="scientific">Georgenia halotolerans</name>
    <dbReference type="NCBI Taxonomy" id="3028317"/>
    <lineage>
        <taxon>Bacteria</taxon>
        <taxon>Bacillati</taxon>
        <taxon>Actinomycetota</taxon>
        <taxon>Actinomycetes</taxon>
        <taxon>Micrococcales</taxon>
        <taxon>Bogoriellaceae</taxon>
        <taxon>Georgenia</taxon>
    </lineage>
</organism>
<accession>A0ABT5U1S9</accession>
<dbReference type="Gene3D" id="1.20.1260.10">
    <property type="match status" value="1"/>
</dbReference>
<name>A0ABT5U1S9_9MICO</name>